<organism evidence="1 2">
    <name type="scientific">Spiroplasma tabanidicola</name>
    <dbReference type="NCBI Taxonomy" id="324079"/>
    <lineage>
        <taxon>Bacteria</taxon>
        <taxon>Bacillati</taxon>
        <taxon>Mycoplasmatota</taxon>
        <taxon>Mollicutes</taxon>
        <taxon>Entomoplasmatales</taxon>
        <taxon>Spiroplasmataceae</taxon>
        <taxon>Spiroplasma</taxon>
    </lineage>
</organism>
<dbReference type="EMBL" id="CP046276">
    <property type="protein sequence ID" value="QGS51956.1"/>
    <property type="molecule type" value="Genomic_DNA"/>
</dbReference>
<evidence type="ECO:0000313" key="2">
    <source>
        <dbReference type="Proteomes" id="UP000424468"/>
    </source>
</evidence>
<accession>A0A6I6C895</accession>
<dbReference type="KEGG" id="stab:STABA_v1c05930"/>
<dbReference type="OrthoDB" id="398931at2"/>
<evidence type="ECO:0008006" key="3">
    <source>
        <dbReference type="Google" id="ProtNLM"/>
    </source>
</evidence>
<name>A0A6I6C895_9MOLU</name>
<protein>
    <recommendedName>
        <fullName evidence="3">DUF4258 domain-containing protein</fullName>
    </recommendedName>
</protein>
<proteinExistence type="predicted"/>
<sequence>MSYYYRHEFKFSDHGLQRIKQRLNLSESNEWEIKEKVLDMIENSTRNFETNDTIYIYTGKGNIFFVIAKREKLIITTTPISPERELKLINRDIY</sequence>
<keyword evidence="2" id="KW-1185">Reference proteome</keyword>
<dbReference type="Proteomes" id="UP000424468">
    <property type="component" value="Chromosome"/>
</dbReference>
<dbReference type="RefSeq" id="WP_156006435.1">
    <property type="nucleotide sequence ID" value="NZ_CP046276.1"/>
</dbReference>
<gene>
    <name evidence="1" type="ORF">STABA_v1c05930</name>
</gene>
<reference evidence="1 2" key="1">
    <citation type="submission" date="2019-11" db="EMBL/GenBank/DDBJ databases">
        <title>Complete genome sequence of Spiroplasma tabanidicola TAUS-1 (DSM 22603).</title>
        <authorList>
            <person name="Huang C.-T."/>
            <person name="Lin Y.-C."/>
            <person name="Kuo C.-H."/>
        </authorList>
    </citation>
    <scope>NUCLEOTIDE SEQUENCE [LARGE SCALE GENOMIC DNA]</scope>
    <source>
        <strain evidence="1 2">TAUS-1</strain>
    </source>
</reference>
<dbReference type="AlphaFoldDB" id="A0A6I6C895"/>
<evidence type="ECO:0000313" key="1">
    <source>
        <dbReference type="EMBL" id="QGS51956.1"/>
    </source>
</evidence>